<evidence type="ECO:0000313" key="6">
    <source>
        <dbReference type="Proteomes" id="UP000248057"/>
    </source>
</evidence>
<keyword evidence="3 4" id="KW-0732">Signal</keyword>
<dbReference type="GeneID" id="86059670"/>
<dbReference type="InterPro" id="IPR006059">
    <property type="entry name" value="SBP"/>
</dbReference>
<evidence type="ECO:0000256" key="3">
    <source>
        <dbReference type="ARBA" id="ARBA00022729"/>
    </source>
</evidence>
<evidence type="ECO:0000313" key="5">
    <source>
        <dbReference type="EMBL" id="PXX57016.1"/>
    </source>
</evidence>
<dbReference type="InterPro" id="IPR050490">
    <property type="entry name" value="Bact_solute-bd_prot1"/>
</dbReference>
<dbReference type="Proteomes" id="UP000248057">
    <property type="component" value="Unassembled WGS sequence"/>
</dbReference>
<reference evidence="5 6" key="1">
    <citation type="submission" date="2018-05" db="EMBL/GenBank/DDBJ databases">
        <title>Genomic Encyclopedia of Type Strains, Phase IV (KMG-IV): sequencing the most valuable type-strain genomes for metagenomic binning, comparative biology and taxonomic classification.</title>
        <authorList>
            <person name="Goeker M."/>
        </authorList>
    </citation>
    <scope>NUCLEOTIDE SEQUENCE [LARGE SCALE GENOMIC DNA]</scope>
    <source>
        <strain evidence="5 6">DSM 24995</strain>
    </source>
</reference>
<dbReference type="CDD" id="cd13585">
    <property type="entry name" value="PBP2_TMBP_like"/>
    <property type="match status" value="1"/>
</dbReference>
<proteinExistence type="inferred from homology"/>
<dbReference type="PANTHER" id="PTHR43649">
    <property type="entry name" value="ARABINOSE-BINDING PROTEIN-RELATED"/>
    <property type="match status" value="1"/>
</dbReference>
<keyword evidence="6" id="KW-1185">Reference proteome</keyword>
<gene>
    <name evidence="5" type="ORF">DFR60_101323</name>
</gene>
<feature type="signal peptide" evidence="4">
    <location>
        <begin position="1"/>
        <end position="21"/>
    </location>
</feature>
<evidence type="ECO:0000256" key="2">
    <source>
        <dbReference type="ARBA" id="ARBA00022448"/>
    </source>
</evidence>
<dbReference type="EMBL" id="QJKD01000001">
    <property type="protein sequence ID" value="PXX57016.1"/>
    <property type="molecule type" value="Genomic_DNA"/>
</dbReference>
<sequence length="483" mass="53342">MMRRNGLWKRVATAAACTAVAAVGLTGCKVAVSEEMQTTAETAAVTEAAGGTEASEKKTIEKFGKTLDNMNLDGTLHGQYAGQTLTVPVMSGDFEKAVSDVVPLFEELSGAKVVVESIPGEQFTDKLQLDLNNTKRYDVVLAPIAFLHSFAKADKIEPLDTMISQYAGESYDTSDFLPGLFDTYGNYDGKLCAIPYKPDVELLFYRKDLFEDESLKKAYQEKYETELKVPETNEEMMQVAEFFTKSVNPESPVDYGYSTNMLKGCTRLLWINRGGDDVDENLKPNMNNEAGIDALNRVLKLQEYAPKEWMQMGWDEANQFFANGNAAMMEQWPGLWLTCQSDTSAVKDKIGVAVAPGKTPVLGGWGVGISAGSQNKELAWKLIEFMTSKDGELLKIENTMDPCRTSTYEVPGVAQSSLLYGALMESFQYAKTLADVDVPYISSKLNDVMEFHIQEAMAGKVTPEEALANMEQEFIDEMAKVEN</sequence>
<comment type="similarity">
    <text evidence="1">Belongs to the bacterial solute-binding protein 1 family.</text>
</comment>
<dbReference type="AlphaFoldDB" id="A0A2V3YD15"/>
<keyword evidence="2" id="KW-0813">Transport</keyword>
<dbReference type="SUPFAM" id="SSF53850">
    <property type="entry name" value="Periplasmic binding protein-like II"/>
    <property type="match status" value="1"/>
</dbReference>
<accession>A0A2V3YD15</accession>
<organism evidence="5 6">
    <name type="scientific">Hungatella effluvii</name>
    <dbReference type="NCBI Taxonomy" id="1096246"/>
    <lineage>
        <taxon>Bacteria</taxon>
        <taxon>Bacillati</taxon>
        <taxon>Bacillota</taxon>
        <taxon>Clostridia</taxon>
        <taxon>Lachnospirales</taxon>
        <taxon>Lachnospiraceae</taxon>
        <taxon>Hungatella</taxon>
    </lineage>
</organism>
<dbReference type="PANTHER" id="PTHR43649:SF34">
    <property type="entry name" value="ABC TRANSPORTER PERIPLASMIC-BINDING PROTEIN YCJN-RELATED"/>
    <property type="match status" value="1"/>
</dbReference>
<evidence type="ECO:0000256" key="1">
    <source>
        <dbReference type="ARBA" id="ARBA00008520"/>
    </source>
</evidence>
<dbReference type="PROSITE" id="PS51257">
    <property type="entry name" value="PROKAR_LIPOPROTEIN"/>
    <property type="match status" value="1"/>
</dbReference>
<evidence type="ECO:0000256" key="4">
    <source>
        <dbReference type="SAM" id="SignalP"/>
    </source>
</evidence>
<dbReference type="RefSeq" id="WP_110321316.1">
    <property type="nucleotide sequence ID" value="NZ_QJKD01000001.1"/>
</dbReference>
<dbReference type="Gene3D" id="3.40.190.10">
    <property type="entry name" value="Periplasmic binding protein-like II"/>
    <property type="match status" value="2"/>
</dbReference>
<protein>
    <submittedName>
        <fullName evidence="5">ABC-type glycerol-3-phosphate transport system substrate-binding protein</fullName>
    </submittedName>
</protein>
<comment type="caution">
    <text evidence="5">The sequence shown here is derived from an EMBL/GenBank/DDBJ whole genome shotgun (WGS) entry which is preliminary data.</text>
</comment>
<name>A0A2V3YD15_9FIRM</name>
<feature type="chain" id="PRO_5016152674" evidence="4">
    <location>
        <begin position="22"/>
        <end position="483"/>
    </location>
</feature>
<dbReference type="Pfam" id="PF01547">
    <property type="entry name" value="SBP_bac_1"/>
    <property type="match status" value="1"/>
</dbReference>